<name>D6XX14_BACIE</name>
<dbReference type="eggNOG" id="COG4698">
    <property type="taxonomic scope" value="Bacteria"/>
</dbReference>
<dbReference type="InterPro" id="IPR018672">
    <property type="entry name" value="DUF2140"/>
</dbReference>
<keyword evidence="1" id="KW-0472">Membrane</keyword>
<dbReference type="AlphaFoldDB" id="D6XX14"/>
<evidence type="ECO:0000313" key="2">
    <source>
        <dbReference type="EMBL" id="ADH99990.1"/>
    </source>
</evidence>
<dbReference type="Proteomes" id="UP000000271">
    <property type="component" value="Chromosome"/>
</dbReference>
<keyword evidence="1" id="KW-0812">Transmembrane</keyword>
<dbReference type="RefSeq" id="WP_013173412.1">
    <property type="nucleotide sequence ID" value="NC_014219.1"/>
</dbReference>
<reference evidence="2" key="1">
    <citation type="submission" date="2009-10" db="EMBL/GenBank/DDBJ databases">
        <title>Complete sequence of Bacillus selenitireducens MLS10.</title>
        <authorList>
            <consortium name="US DOE Joint Genome Institute"/>
            <person name="Lucas S."/>
            <person name="Copeland A."/>
            <person name="Lapidus A."/>
            <person name="Glavina del Rio T."/>
            <person name="Dalin E."/>
            <person name="Tice H."/>
            <person name="Bruce D."/>
            <person name="Goodwin L."/>
            <person name="Pitluck S."/>
            <person name="Sims D."/>
            <person name="Brettin T."/>
            <person name="Detter J.C."/>
            <person name="Han C."/>
            <person name="Larimer F."/>
            <person name="Land M."/>
            <person name="Hauser L."/>
            <person name="Kyrpides N."/>
            <person name="Ovchinnikova G."/>
            <person name="Stolz J."/>
        </authorList>
    </citation>
    <scope>NUCLEOTIDE SEQUENCE [LARGE SCALE GENOMIC DNA]</scope>
    <source>
        <strain evidence="2">MLS10</strain>
    </source>
</reference>
<evidence type="ECO:0008006" key="4">
    <source>
        <dbReference type="Google" id="ProtNLM"/>
    </source>
</evidence>
<feature type="transmembrane region" description="Helical" evidence="1">
    <location>
        <begin position="12"/>
        <end position="34"/>
    </location>
</feature>
<sequence length="197" mass="22729">MEKKTINLWKWAFLILCLALVLTFAGMTLVYLYAVSGSDREEWESPVYEDSDGAVFEISTTKDDINLWIEQEMRAEGEENFQLYLDDYMYVETTVDVFGLQVPVDLRLIPEVTEDGNLVLIEDRFRIAGFSLPSEQVFRLIRATADLPDWIDVIPESSEFYIDLREAASDGGVDLRIVEFDLAEERLLFEATFLVDR</sequence>
<dbReference type="HOGENOM" id="CLU_098230_0_1_9"/>
<evidence type="ECO:0000313" key="3">
    <source>
        <dbReference type="Proteomes" id="UP000000271"/>
    </source>
</evidence>
<gene>
    <name evidence="2" type="ordered locus">Bsel_2489</name>
</gene>
<evidence type="ECO:0000256" key="1">
    <source>
        <dbReference type="SAM" id="Phobius"/>
    </source>
</evidence>
<keyword evidence="1" id="KW-1133">Transmembrane helix</keyword>
<dbReference type="EMBL" id="CP001791">
    <property type="protein sequence ID" value="ADH99990.1"/>
    <property type="molecule type" value="Genomic_DNA"/>
</dbReference>
<dbReference type="STRING" id="439292.Bsel_2489"/>
<dbReference type="KEGG" id="bse:Bsel_2489"/>
<protein>
    <recommendedName>
        <fullName evidence="4">DUF2140 family protein</fullName>
    </recommendedName>
</protein>
<organism evidence="2 3">
    <name type="scientific">Bacillus selenitireducens (strain ATCC 700615 / DSM 15326 / MLS10)</name>
    <dbReference type="NCBI Taxonomy" id="439292"/>
    <lineage>
        <taxon>Bacteria</taxon>
        <taxon>Bacillati</taxon>
        <taxon>Bacillota</taxon>
        <taxon>Bacilli</taxon>
        <taxon>Bacillales</taxon>
        <taxon>Bacillaceae</taxon>
        <taxon>Salisediminibacterium</taxon>
    </lineage>
</organism>
<dbReference type="Pfam" id="PF09911">
    <property type="entry name" value="DUF2140"/>
    <property type="match status" value="1"/>
</dbReference>
<keyword evidence="3" id="KW-1185">Reference proteome</keyword>
<accession>D6XX14</accession>
<proteinExistence type="predicted"/>